<dbReference type="AlphaFoldDB" id="A0A084WJR7"/>
<keyword evidence="1" id="KW-0433">Leucine-rich repeat</keyword>
<dbReference type="InterPro" id="IPR032675">
    <property type="entry name" value="LRR_dom_sf"/>
</dbReference>
<dbReference type="Gene3D" id="3.80.10.10">
    <property type="entry name" value="Ribonuclease Inhibitor"/>
    <property type="match status" value="5"/>
</dbReference>
<dbReference type="VEuPathDB" id="VectorBase:ASIS001804"/>
<dbReference type="Pfam" id="PF13855">
    <property type="entry name" value="LRR_8"/>
    <property type="match status" value="4"/>
</dbReference>
<keyword evidence="5" id="KW-1185">Reference proteome</keyword>
<evidence type="ECO:0000256" key="1">
    <source>
        <dbReference type="ARBA" id="ARBA00022614"/>
    </source>
</evidence>
<dbReference type="InterPro" id="IPR001611">
    <property type="entry name" value="Leu-rich_rpt"/>
</dbReference>
<organism evidence="3">
    <name type="scientific">Anopheles sinensis</name>
    <name type="common">Mosquito</name>
    <dbReference type="NCBI Taxonomy" id="74873"/>
    <lineage>
        <taxon>Eukaryota</taxon>
        <taxon>Metazoa</taxon>
        <taxon>Ecdysozoa</taxon>
        <taxon>Arthropoda</taxon>
        <taxon>Hexapoda</taxon>
        <taxon>Insecta</taxon>
        <taxon>Pterygota</taxon>
        <taxon>Neoptera</taxon>
        <taxon>Endopterygota</taxon>
        <taxon>Diptera</taxon>
        <taxon>Nematocera</taxon>
        <taxon>Culicoidea</taxon>
        <taxon>Culicidae</taxon>
        <taxon>Anophelinae</taxon>
        <taxon>Anopheles</taxon>
    </lineage>
</organism>
<evidence type="ECO:0000313" key="4">
    <source>
        <dbReference type="EnsemblMetazoa" id="ASIC018493-PA"/>
    </source>
</evidence>
<keyword evidence="2" id="KW-0677">Repeat</keyword>
<dbReference type="FunFam" id="3.80.10.10:FF:001164">
    <property type="entry name" value="GH01279p"/>
    <property type="match status" value="2"/>
</dbReference>
<dbReference type="GO" id="GO:0005615">
    <property type="term" value="C:extracellular space"/>
    <property type="evidence" value="ECO:0007669"/>
    <property type="project" value="TreeGrafter"/>
</dbReference>
<dbReference type="VEuPathDB" id="VectorBase:ASIS022906"/>
<dbReference type="VEuPathDB" id="VectorBase:ASIC018493"/>
<dbReference type="SMART" id="SM00364">
    <property type="entry name" value="LRR_BAC"/>
    <property type="match status" value="5"/>
</dbReference>
<dbReference type="Proteomes" id="UP000030765">
    <property type="component" value="Unassembled WGS sequence"/>
</dbReference>
<evidence type="ECO:0000313" key="5">
    <source>
        <dbReference type="Proteomes" id="UP000030765"/>
    </source>
</evidence>
<proteinExistence type="predicted"/>
<dbReference type="InterPro" id="IPR050333">
    <property type="entry name" value="SLRP"/>
</dbReference>
<dbReference type="OMA" id="HEWFMEM"/>
<dbReference type="EMBL" id="ATLV01024047">
    <property type="status" value="NOT_ANNOTATED_CDS"/>
    <property type="molecule type" value="Genomic_DNA"/>
</dbReference>
<name>A0A084WJR7_ANOSI</name>
<dbReference type="STRING" id="74873.A0A084WJR7"/>
<dbReference type="EnsemblMetazoa" id="ASIC018493-RA">
    <property type="protein sequence ID" value="ASIC018493-PA"/>
    <property type="gene ID" value="ASIC018493"/>
</dbReference>
<accession>A0A084WJR7</accession>
<reference evidence="4" key="2">
    <citation type="submission" date="2020-05" db="UniProtKB">
        <authorList>
            <consortium name="EnsemblMetazoa"/>
        </authorList>
    </citation>
    <scope>IDENTIFICATION</scope>
</reference>
<dbReference type="PANTHER" id="PTHR45712:SF22">
    <property type="entry name" value="INSULIN-LIKE GROWTH FACTOR-BINDING PROTEIN COMPLEX ACID LABILE SUBUNIT"/>
    <property type="match status" value="1"/>
</dbReference>
<protein>
    <submittedName>
        <fullName evidence="3">AGAP007060-PA-like protein</fullName>
    </submittedName>
</protein>
<evidence type="ECO:0000313" key="3">
    <source>
        <dbReference type="EMBL" id="KFB50461.1"/>
    </source>
</evidence>
<dbReference type="InterPro" id="IPR003591">
    <property type="entry name" value="Leu-rich_rpt_typical-subtyp"/>
</dbReference>
<dbReference type="PRINTS" id="PR00019">
    <property type="entry name" value="LEURICHRPT"/>
</dbReference>
<dbReference type="Pfam" id="PF00560">
    <property type="entry name" value="LRR_1"/>
    <property type="match status" value="1"/>
</dbReference>
<dbReference type="SUPFAM" id="SSF52058">
    <property type="entry name" value="L domain-like"/>
    <property type="match status" value="2"/>
</dbReference>
<reference evidence="3 5" key="1">
    <citation type="journal article" date="2014" name="BMC Genomics">
        <title>Genome sequence of Anopheles sinensis provides insight into genetics basis of mosquito competence for malaria parasites.</title>
        <authorList>
            <person name="Zhou D."/>
            <person name="Zhang D."/>
            <person name="Ding G."/>
            <person name="Shi L."/>
            <person name="Hou Q."/>
            <person name="Ye Y."/>
            <person name="Xu Y."/>
            <person name="Zhou H."/>
            <person name="Xiong C."/>
            <person name="Li S."/>
            <person name="Yu J."/>
            <person name="Hong S."/>
            <person name="Yu X."/>
            <person name="Zou P."/>
            <person name="Chen C."/>
            <person name="Chang X."/>
            <person name="Wang W."/>
            <person name="Lv Y."/>
            <person name="Sun Y."/>
            <person name="Ma L."/>
            <person name="Shen B."/>
            <person name="Zhu C."/>
        </authorList>
    </citation>
    <scope>NUCLEOTIDE SEQUENCE [LARGE SCALE GENOMIC DNA]</scope>
</reference>
<dbReference type="PANTHER" id="PTHR45712">
    <property type="entry name" value="AGAP008170-PA"/>
    <property type="match status" value="1"/>
</dbReference>
<dbReference type="PROSITE" id="PS51450">
    <property type="entry name" value="LRR"/>
    <property type="match status" value="7"/>
</dbReference>
<dbReference type="EMBL" id="KE525348">
    <property type="protein sequence ID" value="KFB50461.1"/>
    <property type="molecule type" value="Genomic_DNA"/>
</dbReference>
<sequence length="667" mass="76575">MHFVLRTLSLQRNKLTYVTPEALNCLEITDLDLSKNHLQSLLISVSTLEKLDLSNNRFSNLSDDAFSNLTNLDALTMDNNYLEAIPKTVSALPTLVWLLLKNNKINSNSVERGLQSIESLELSNNLITRIELDQHHNYRDQNHIEDFPENALANNKYLQTLNLAQNRLTGPLEYRFKHNEGLDDLRRIKTDGISDQVALTYLDISNNNLTSLEFDGFGKFSYLQRFVFVGNRFETFSISDLLAAFEDLESIGLEVCAGFEKTTYDCDSRECNFKITQFDENEDVNSLKFVFDEDERWVTVKFDDSRLHTIPSTLFADNGDKIYAFDASKSNLLSLRPDTFSMAPKLKSLNLKGNLISELHNHMFTNNDKLKTIEFSMNRISKMGNYTFEGATSLLELRLSHNLIRTLPQKLVQGLYELTVLHIDHNRIAGIEEGLFEDLRMLKELYLNNNQVEKLSNNLFIGLTQLNTFDLQHNRIALIELDTFKPLEKLKKLRLNSNNLKAIAPATFISLNLLEDLDLTNNFFNDLPRELFLNTVSLKILKISNNLLEQIDSDLFITLKNLKMLELEHNKLESLNGALFQNLGRLEHLDLENNNLRHIEPGTFDKLKRLQLLDLISNGITSIDGGLFRKLRFVTQLFLANNEIEELKTGALDGMPRLKALFLENNK</sequence>
<dbReference type="SMART" id="SM00365">
    <property type="entry name" value="LRR_SD22"/>
    <property type="match status" value="10"/>
</dbReference>
<dbReference type="OrthoDB" id="676979at2759"/>
<dbReference type="SMART" id="SM00369">
    <property type="entry name" value="LRR_TYP"/>
    <property type="match status" value="17"/>
</dbReference>
<gene>
    <name evidence="3" type="ORF">ZHAS_00018493</name>
</gene>
<evidence type="ECO:0000256" key="2">
    <source>
        <dbReference type="ARBA" id="ARBA00022737"/>
    </source>
</evidence>